<dbReference type="GO" id="GO:0045547">
    <property type="term" value="F:ditrans,polycis-polyprenyl diphosphate synthase [(2E,6E)-farnesyl diphosphate specific] activity"/>
    <property type="evidence" value="ECO:0007669"/>
    <property type="project" value="TreeGrafter"/>
</dbReference>
<reference evidence="6" key="1">
    <citation type="submission" date="2020-05" db="EMBL/GenBank/DDBJ databases">
        <title>Phylogenomic resolution of chytrid fungi.</title>
        <authorList>
            <person name="Stajich J.E."/>
            <person name="Amses K."/>
            <person name="Simmons R."/>
            <person name="Seto K."/>
            <person name="Myers J."/>
            <person name="Bonds A."/>
            <person name="Quandt C.A."/>
            <person name="Barry K."/>
            <person name="Liu P."/>
            <person name="Grigoriev I."/>
            <person name="Longcore J.E."/>
            <person name="James T.Y."/>
        </authorList>
    </citation>
    <scope>NUCLEOTIDE SEQUENCE</scope>
    <source>
        <strain evidence="6">JEL0318</strain>
    </source>
</reference>
<comment type="caution">
    <text evidence="6">The sequence shown here is derived from an EMBL/GenBank/DDBJ whole genome shotgun (WGS) entry which is preliminary data.</text>
</comment>
<dbReference type="InterPro" id="IPR001441">
    <property type="entry name" value="UPP_synth-like"/>
</dbReference>
<dbReference type="Gene3D" id="3.40.1180.10">
    <property type="entry name" value="Decaprenyl diphosphate synthase-like"/>
    <property type="match status" value="1"/>
</dbReference>
<dbReference type="Proteomes" id="UP001212841">
    <property type="component" value="Unassembled WGS sequence"/>
</dbReference>
<sequence length="353" mass="40104">MKSQHEVPSKGTYSPSTPDIPAAPMLTTSATWLLAIILFAGPILALLTHLRPVLTRHLTRPIPSRDEEARPQPNIFVRSALRLLSLGPVPHHVAFIMDGNRRYARKMNVETGVGHVAGRQTLKTTLDWCMRLGVRVVTVYAFSIENFKRRKEEVDLLMDLAEQVFEEYVQNSSLFDYHGISVRIVGDKSLLPPHVMQAAKRAEEATKHNTHAILNICIPYTSRHEMTEALSKAAADVRQGRVRKEEVTEELVDRYLEVGEDGRGGGNGTKGGAVDVLVRTSGEVRLSDFLLWQVCDDCQIHFLDVLWPEFTFWHMLPVLFSYQLKVARQWVEEPSHRFKAAKSLQWQETERSF</sequence>
<dbReference type="PANTHER" id="PTHR10291">
    <property type="entry name" value="DEHYDRODOLICHYL DIPHOSPHATE SYNTHASE FAMILY MEMBER"/>
    <property type="match status" value="1"/>
</dbReference>
<protein>
    <recommendedName>
        <fullName evidence="4">Alkyl transferase</fullName>
        <ecNumber evidence="4">2.5.1.-</ecNumber>
    </recommendedName>
</protein>
<keyword evidence="4" id="KW-0812">Transmembrane</keyword>
<organism evidence="6 7">
    <name type="scientific">Rhizophlyctis rosea</name>
    <dbReference type="NCBI Taxonomy" id="64517"/>
    <lineage>
        <taxon>Eukaryota</taxon>
        <taxon>Fungi</taxon>
        <taxon>Fungi incertae sedis</taxon>
        <taxon>Chytridiomycota</taxon>
        <taxon>Chytridiomycota incertae sedis</taxon>
        <taxon>Chytridiomycetes</taxon>
        <taxon>Rhizophlyctidales</taxon>
        <taxon>Rhizophlyctidaceae</taxon>
        <taxon>Rhizophlyctis</taxon>
    </lineage>
</organism>
<accession>A0AAD5SEV8</accession>
<dbReference type="CDD" id="cd00475">
    <property type="entry name" value="Cis_IPPS"/>
    <property type="match status" value="1"/>
</dbReference>
<dbReference type="InterPro" id="IPR018520">
    <property type="entry name" value="UPP_synth-like_CS"/>
</dbReference>
<dbReference type="GO" id="GO:0005811">
    <property type="term" value="C:lipid droplet"/>
    <property type="evidence" value="ECO:0007669"/>
    <property type="project" value="TreeGrafter"/>
</dbReference>
<dbReference type="GO" id="GO:0005783">
    <property type="term" value="C:endoplasmic reticulum"/>
    <property type="evidence" value="ECO:0007669"/>
    <property type="project" value="TreeGrafter"/>
</dbReference>
<dbReference type="FunFam" id="3.40.1180.10:FF:000005">
    <property type="entry name" value="Alkyl transferase"/>
    <property type="match status" value="1"/>
</dbReference>
<dbReference type="PROSITE" id="PS01066">
    <property type="entry name" value="UPP_SYNTHASE"/>
    <property type="match status" value="1"/>
</dbReference>
<evidence type="ECO:0000256" key="1">
    <source>
        <dbReference type="ARBA" id="ARBA00005432"/>
    </source>
</evidence>
<dbReference type="PANTHER" id="PTHR10291:SF43">
    <property type="entry name" value="DEHYDRODOLICHYL DIPHOSPHATE SYNTHASE COMPLEX SUBUNIT DHDDS"/>
    <property type="match status" value="1"/>
</dbReference>
<keyword evidence="3" id="KW-0460">Magnesium</keyword>
<dbReference type="EMBL" id="JADGJD010000181">
    <property type="protein sequence ID" value="KAJ3053766.1"/>
    <property type="molecule type" value="Genomic_DNA"/>
</dbReference>
<keyword evidence="2 4" id="KW-0808">Transferase</keyword>
<dbReference type="GO" id="GO:1904423">
    <property type="term" value="C:dehydrodolichyl diphosphate synthase complex"/>
    <property type="evidence" value="ECO:0007669"/>
    <property type="project" value="TreeGrafter"/>
</dbReference>
<dbReference type="HAMAP" id="MF_01139">
    <property type="entry name" value="ISPT"/>
    <property type="match status" value="1"/>
</dbReference>
<dbReference type="SUPFAM" id="SSF64005">
    <property type="entry name" value="Undecaprenyl diphosphate synthase"/>
    <property type="match status" value="1"/>
</dbReference>
<dbReference type="NCBIfam" id="TIGR00055">
    <property type="entry name" value="uppS"/>
    <property type="match status" value="1"/>
</dbReference>
<evidence type="ECO:0000256" key="5">
    <source>
        <dbReference type="SAM" id="MobiDB-lite"/>
    </source>
</evidence>
<evidence type="ECO:0000256" key="2">
    <source>
        <dbReference type="ARBA" id="ARBA00022679"/>
    </source>
</evidence>
<evidence type="ECO:0000313" key="6">
    <source>
        <dbReference type="EMBL" id="KAJ3053766.1"/>
    </source>
</evidence>
<evidence type="ECO:0000256" key="3">
    <source>
        <dbReference type="ARBA" id="ARBA00022842"/>
    </source>
</evidence>
<gene>
    <name evidence="6" type="ORF">HK097_003451</name>
</gene>
<keyword evidence="4" id="KW-1133">Transmembrane helix</keyword>
<evidence type="ECO:0000256" key="4">
    <source>
        <dbReference type="RuleBase" id="RU363018"/>
    </source>
</evidence>
<name>A0AAD5SEV8_9FUNG</name>
<dbReference type="GO" id="GO:0016094">
    <property type="term" value="P:polyprenol biosynthetic process"/>
    <property type="evidence" value="ECO:0007669"/>
    <property type="project" value="TreeGrafter"/>
</dbReference>
<feature type="region of interest" description="Disordered" evidence="5">
    <location>
        <begin position="1"/>
        <end position="20"/>
    </location>
</feature>
<keyword evidence="4" id="KW-0472">Membrane</keyword>
<dbReference type="GO" id="GO:0016020">
    <property type="term" value="C:membrane"/>
    <property type="evidence" value="ECO:0007669"/>
    <property type="project" value="TreeGrafter"/>
</dbReference>
<feature type="transmembrane region" description="Helical" evidence="4">
    <location>
        <begin position="30"/>
        <end position="50"/>
    </location>
</feature>
<dbReference type="AlphaFoldDB" id="A0AAD5SEV8"/>
<comment type="similarity">
    <text evidence="1 4">Belongs to the UPP synthase family.</text>
</comment>
<dbReference type="InterPro" id="IPR036424">
    <property type="entry name" value="UPP_synth-like_sf"/>
</dbReference>
<keyword evidence="7" id="KW-1185">Reference proteome</keyword>
<dbReference type="Pfam" id="PF01255">
    <property type="entry name" value="Prenyltransf"/>
    <property type="match status" value="1"/>
</dbReference>
<proteinExistence type="inferred from homology"/>
<dbReference type="EC" id="2.5.1.-" evidence="4"/>
<evidence type="ECO:0000313" key="7">
    <source>
        <dbReference type="Proteomes" id="UP001212841"/>
    </source>
</evidence>